<dbReference type="EMBL" id="JNBS01000340">
    <property type="protein sequence ID" value="OQS06481.1"/>
    <property type="molecule type" value="Genomic_DNA"/>
</dbReference>
<feature type="domain" description="Protein kinase" evidence="16">
    <location>
        <begin position="261"/>
        <end position="666"/>
    </location>
</feature>
<dbReference type="InterPro" id="IPR036621">
    <property type="entry name" value="Anticodon-bd_dom_sf"/>
</dbReference>
<dbReference type="Pfam" id="PF00069">
    <property type="entry name" value="Pkinase"/>
    <property type="match status" value="3"/>
</dbReference>
<evidence type="ECO:0000256" key="7">
    <source>
        <dbReference type="ARBA" id="ARBA00023193"/>
    </source>
</evidence>
<dbReference type="GO" id="GO:0005524">
    <property type="term" value="F:ATP binding"/>
    <property type="evidence" value="ECO:0007669"/>
    <property type="project" value="UniProtKB-UniRule"/>
</dbReference>
<dbReference type="Gene3D" id="1.10.510.10">
    <property type="entry name" value="Transferase(Phosphotransferase) domain 1"/>
    <property type="match status" value="2"/>
</dbReference>
<feature type="coiled-coil region" evidence="14">
    <location>
        <begin position="968"/>
        <end position="995"/>
    </location>
</feature>
<dbReference type="GO" id="GO:0000077">
    <property type="term" value="P:DNA damage checkpoint signaling"/>
    <property type="evidence" value="ECO:0007669"/>
    <property type="project" value="InterPro"/>
</dbReference>
<dbReference type="InterPro" id="IPR016255">
    <property type="entry name" value="Gcn2"/>
</dbReference>
<dbReference type="PROSITE" id="PS00108">
    <property type="entry name" value="PROTEIN_KINASE_ST"/>
    <property type="match status" value="1"/>
</dbReference>
<feature type="active site" description="Proton acceptor" evidence="11">
    <location>
        <position position="488"/>
    </location>
</feature>
<dbReference type="InterPro" id="IPR017441">
    <property type="entry name" value="Protein_kinase_ATP_BS"/>
</dbReference>
<feature type="domain" description="RWD" evidence="17">
    <location>
        <begin position="36"/>
        <end position="153"/>
    </location>
</feature>
<feature type="compositionally biased region" description="Basic and acidic residues" evidence="15">
    <location>
        <begin position="177"/>
        <end position="188"/>
    </location>
</feature>
<accession>A0A1W0A8I2</accession>
<evidence type="ECO:0000256" key="13">
    <source>
        <dbReference type="PROSITE-ProRule" id="PRU10141"/>
    </source>
</evidence>
<keyword evidence="2 18" id="KW-0723">Serine/threonine-protein kinase</keyword>
<dbReference type="GO" id="GO:0005829">
    <property type="term" value="C:cytosol"/>
    <property type="evidence" value="ECO:0007669"/>
    <property type="project" value="TreeGrafter"/>
</dbReference>
<keyword evidence="7" id="KW-0652">Protein synthesis inhibitor</keyword>
<dbReference type="SMART" id="SM00591">
    <property type="entry name" value="RWD"/>
    <property type="match status" value="1"/>
</dbReference>
<evidence type="ECO:0000256" key="6">
    <source>
        <dbReference type="ARBA" id="ARBA00022840"/>
    </source>
</evidence>
<dbReference type="PANTHER" id="PTHR11042:SF136">
    <property type="entry name" value="EIF-2-ALPHA KINASE GCN2"/>
    <property type="match status" value="1"/>
</dbReference>
<dbReference type="Proteomes" id="UP000243217">
    <property type="component" value="Unassembled WGS sequence"/>
</dbReference>
<keyword evidence="4 12" id="KW-0547">Nucleotide-binding</keyword>
<evidence type="ECO:0000256" key="1">
    <source>
        <dbReference type="ARBA" id="ARBA00012513"/>
    </source>
</evidence>
<sequence length="1384" mass="159128">MGKKKVRKGKKVKEEVISVAKEDTATIEKCTELQDDELQALQSMYVDDYAPGHSVKGLKAFSLRITRIPGESQTHATKNGDSTGEITMFVQFREQYPLKEGPEIYLEDPKGLSDEQVQELEDLLEMAIADKIKKQEVMIFDLVGITKEYLIEHIKESISVGDLHSQMLTRQQIVERKEAEKQRREQQLKEQNAMAEDQTIKDMQKANHGKIRVDEDADSNAAESSSESESHSSDELSDDDDDDASISTIRAHPNSRYYSDFKEDKVLGRGGGGEVIKVQNRLDRQWYAVKRIKLDANDPTMKKKLLREVKTISRLQHRYIVRYFQAWIEGEVDDSSYAGSVNDEDDSEWSDYDGSSDDSNAEDDWFDESNRSHFAKSKTKYDKSNKSIFLDDEEEASEIPWDAETTQHPMNDPWEWTVDEQREIIRPPVRKPTKEKLYIQMEYCGGKALREVIDQMSLYKYEDKIWTLFRQILEAIVYIHSKGVIHRDIKPPNIFLDAEGTVKLGDFGLATKPPKDNSDFDDESEFITQPSLNEDHLREIPMYNNFHQSVDEGIADSVSSMNYDNLHITAGVGTAFYRAPEQEIEGQRYNQKADMFSLGIVLFEMWSPPFTTAMERGEVLIRLREHNELPRNFKAPDEVHELIKSLCNVNPALRPTAEELLASKLLPAQTEVDAYLKEASKTLINPQGKYFGHLMQDLFLQEPSSDHINITFYENLEQRRSKQSAIYVKAHCTTEVKKTLETIFERHGAIEFVPPLLVPKRRGANLHRTVCRLLDTDGAQVILPYDLTESFARHIGRNGLSQLKRYHFGRIYRKSTSLDKDRKIVVNPGHPLELLRANFDLIWDEPTYARVMEIEVLHIVHEVLETLGLSPWFLRINDARLIRGILDACGVRPEHRHRRKILKLLSQESSQNRVIAPGSWKYVQKKLLYAKVSERSCDKLRPFFLLPSSPMAALDCIDSLLVGMRYEKDEKDEKKNQTERDQKRAENQFKKSIKEAKEGVGFLRQLFQGIDLELPAMNVHFDIGLSPNQEQYSSGLVFEAIHEHSSRPQETIAEGGRYDAMVAQYRLPGARIQKPGLTAVGLSFFIDRIVMNVLNPSFSTRSWRHQTPLILVCSDSPSDTLLARMQIAALLWKAGFAAEFWHPENKDLEKYCVAIGAHWMVIVRKHLLKEKRVVRIRNMKNLGENDVTMPVSSISYFFAEKIDTTTNRTSSFCALSGLGNHNAIDNTKELDKAMSIKIDVKVVDNKVQKDKQRLKQDAQNTERRVTKWLSSFLLPSQMNEPAKVFSVDIPFLVLREFSTNFMEDRTNAVEICTAKNPKYRKVLKQLAEEIDDMESIDYWRGKREKYVLLHSSCDDRYDMMSIPEEKNSGNGKRKSFGSSGRRLD</sequence>
<comment type="caution">
    <text evidence="18">The sequence shown here is derived from an EMBL/GenBank/DDBJ whole genome shotgun (WGS) entry which is preliminary data.</text>
</comment>
<comment type="similarity">
    <text evidence="8">Belongs to the protein kinase superfamily. Ser/Thr protein kinase family. GCN2 subfamily.</text>
</comment>
<dbReference type="EC" id="2.7.11.1" evidence="1"/>
<keyword evidence="6 12" id="KW-0067">ATP-binding</keyword>
<dbReference type="SUPFAM" id="SSF54495">
    <property type="entry name" value="UBC-like"/>
    <property type="match status" value="1"/>
</dbReference>
<dbReference type="Gene3D" id="3.10.110.10">
    <property type="entry name" value="Ubiquitin Conjugating Enzyme"/>
    <property type="match status" value="1"/>
</dbReference>
<keyword evidence="14" id="KW-0175">Coiled coil</keyword>
<evidence type="ECO:0000256" key="14">
    <source>
        <dbReference type="SAM" id="Coils"/>
    </source>
</evidence>
<dbReference type="OrthoDB" id="6778822at2759"/>
<evidence type="ECO:0000256" key="4">
    <source>
        <dbReference type="ARBA" id="ARBA00022741"/>
    </source>
</evidence>
<feature type="compositionally biased region" description="Acidic residues" evidence="15">
    <location>
        <begin position="235"/>
        <end position="244"/>
    </location>
</feature>
<dbReference type="SMART" id="SM00220">
    <property type="entry name" value="S_TKc"/>
    <property type="match status" value="1"/>
</dbReference>
<evidence type="ECO:0000256" key="9">
    <source>
        <dbReference type="ARBA" id="ARBA00047899"/>
    </source>
</evidence>
<dbReference type="InterPro" id="IPR011009">
    <property type="entry name" value="Kinase-like_dom_sf"/>
</dbReference>
<dbReference type="SUPFAM" id="SSF56112">
    <property type="entry name" value="Protein kinase-like (PK-like)"/>
    <property type="match status" value="1"/>
</dbReference>
<comment type="catalytic activity">
    <reaction evidence="9">
        <text>L-threonyl-[protein] + ATP = O-phospho-L-threonyl-[protein] + ADP + H(+)</text>
        <dbReference type="Rhea" id="RHEA:46608"/>
        <dbReference type="Rhea" id="RHEA-COMP:11060"/>
        <dbReference type="Rhea" id="RHEA-COMP:11605"/>
        <dbReference type="ChEBI" id="CHEBI:15378"/>
        <dbReference type="ChEBI" id="CHEBI:30013"/>
        <dbReference type="ChEBI" id="CHEBI:30616"/>
        <dbReference type="ChEBI" id="CHEBI:61977"/>
        <dbReference type="ChEBI" id="CHEBI:456216"/>
        <dbReference type="EC" id="2.7.11.1"/>
    </reaction>
</comment>
<protein>
    <recommendedName>
        <fullName evidence="1">non-specific serine/threonine protein kinase</fullName>
        <ecNumber evidence="1">2.7.11.1</ecNumber>
    </recommendedName>
</protein>
<comment type="catalytic activity">
    <reaction evidence="10">
        <text>L-seryl-[protein] + ATP = O-phospho-L-seryl-[protein] + ADP + H(+)</text>
        <dbReference type="Rhea" id="RHEA:17989"/>
        <dbReference type="Rhea" id="RHEA-COMP:9863"/>
        <dbReference type="Rhea" id="RHEA-COMP:11604"/>
        <dbReference type="ChEBI" id="CHEBI:15378"/>
        <dbReference type="ChEBI" id="CHEBI:29999"/>
        <dbReference type="ChEBI" id="CHEBI:30616"/>
        <dbReference type="ChEBI" id="CHEBI:83421"/>
        <dbReference type="ChEBI" id="CHEBI:456216"/>
        <dbReference type="EC" id="2.7.11.1"/>
    </reaction>
</comment>
<dbReference type="Pfam" id="PF05773">
    <property type="entry name" value="RWD"/>
    <property type="match status" value="1"/>
</dbReference>
<dbReference type="InterPro" id="IPR050339">
    <property type="entry name" value="CC_SR_Kinase"/>
</dbReference>
<dbReference type="Gene3D" id="3.30.200.20">
    <property type="entry name" value="Phosphorylase Kinase, domain 1"/>
    <property type="match status" value="1"/>
</dbReference>
<dbReference type="InterPro" id="IPR006575">
    <property type="entry name" value="RWD_dom"/>
</dbReference>
<feature type="binding site" evidence="12 13">
    <location>
        <position position="290"/>
    </location>
    <ligand>
        <name>ATP</name>
        <dbReference type="ChEBI" id="CHEBI:30616"/>
    </ligand>
</feature>
<reference evidence="18 19" key="1">
    <citation type="journal article" date="2014" name="Genome Biol. Evol.">
        <title>The secreted proteins of Achlya hypogyna and Thraustotheca clavata identify the ancestral oomycete secretome and reveal gene acquisitions by horizontal gene transfer.</title>
        <authorList>
            <person name="Misner I."/>
            <person name="Blouin N."/>
            <person name="Leonard G."/>
            <person name="Richards T.A."/>
            <person name="Lane C.E."/>
        </authorList>
    </citation>
    <scope>NUCLEOTIDE SEQUENCE [LARGE SCALE GENOMIC DNA]</scope>
    <source>
        <strain evidence="18 19">ATCC 34112</strain>
    </source>
</reference>
<evidence type="ECO:0000256" key="3">
    <source>
        <dbReference type="ARBA" id="ARBA00022679"/>
    </source>
</evidence>
<feature type="region of interest" description="Disordered" evidence="15">
    <location>
        <begin position="335"/>
        <end position="366"/>
    </location>
</feature>
<keyword evidence="5 18" id="KW-0418">Kinase</keyword>
<evidence type="ECO:0000256" key="12">
    <source>
        <dbReference type="PIRSR" id="PIRSR000660-2"/>
    </source>
</evidence>
<dbReference type="Gene3D" id="3.30.930.10">
    <property type="entry name" value="Bira Bifunctional Protein, Domain 2"/>
    <property type="match status" value="1"/>
</dbReference>
<dbReference type="InterPro" id="IPR008271">
    <property type="entry name" value="Ser/Thr_kinase_AS"/>
</dbReference>
<evidence type="ECO:0000259" key="16">
    <source>
        <dbReference type="PROSITE" id="PS50011"/>
    </source>
</evidence>
<gene>
    <name evidence="18" type="ORF">THRCLA_01479</name>
</gene>
<evidence type="ECO:0000256" key="5">
    <source>
        <dbReference type="ARBA" id="ARBA00022777"/>
    </source>
</evidence>
<dbReference type="GO" id="GO:0017148">
    <property type="term" value="P:negative regulation of translation"/>
    <property type="evidence" value="ECO:0007669"/>
    <property type="project" value="UniProtKB-KW"/>
</dbReference>
<dbReference type="PIRSF" id="PIRSF000660">
    <property type="entry name" value="Ser/Thr_PK_GCN2"/>
    <property type="match status" value="1"/>
</dbReference>
<evidence type="ECO:0000259" key="17">
    <source>
        <dbReference type="PROSITE" id="PS50908"/>
    </source>
</evidence>
<dbReference type="GO" id="GO:0004694">
    <property type="term" value="F:eukaryotic translation initiation factor 2alpha kinase activity"/>
    <property type="evidence" value="ECO:0007669"/>
    <property type="project" value="InterPro"/>
</dbReference>
<dbReference type="PANTHER" id="PTHR11042">
    <property type="entry name" value="EUKARYOTIC TRANSLATION INITIATION FACTOR 2-ALPHA KINASE EIF2-ALPHA KINASE -RELATED"/>
    <property type="match status" value="1"/>
</dbReference>
<evidence type="ECO:0000256" key="15">
    <source>
        <dbReference type="SAM" id="MobiDB-lite"/>
    </source>
</evidence>
<dbReference type="PROSITE" id="PS50908">
    <property type="entry name" value="RWD"/>
    <property type="match status" value="1"/>
</dbReference>
<keyword evidence="19" id="KW-1185">Reference proteome</keyword>
<feature type="region of interest" description="Disordered" evidence="15">
    <location>
        <begin position="177"/>
        <end position="251"/>
    </location>
</feature>
<dbReference type="PROSITE" id="PS00107">
    <property type="entry name" value="PROTEIN_KINASE_ATP"/>
    <property type="match status" value="1"/>
</dbReference>
<feature type="binding site" evidence="12">
    <location>
        <begin position="267"/>
        <end position="275"/>
    </location>
    <ligand>
        <name>ATP</name>
        <dbReference type="ChEBI" id="CHEBI:30616"/>
    </ligand>
</feature>
<name>A0A1W0A8I2_9STRA</name>
<dbReference type="Gene3D" id="3.40.50.800">
    <property type="entry name" value="Anticodon-binding domain"/>
    <property type="match status" value="1"/>
</dbReference>
<dbReference type="InterPro" id="IPR000719">
    <property type="entry name" value="Prot_kinase_dom"/>
</dbReference>
<dbReference type="GO" id="GO:0005634">
    <property type="term" value="C:nucleus"/>
    <property type="evidence" value="ECO:0007669"/>
    <property type="project" value="TreeGrafter"/>
</dbReference>
<proteinExistence type="inferred from homology"/>
<keyword evidence="3" id="KW-0808">Transferase</keyword>
<feature type="region of interest" description="Disordered" evidence="15">
    <location>
        <begin position="1360"/>
        <end position="1384"/>
    </location>
</feature>
<dbReference type="InterPro" id="IPR045864">
    <property type="entry name" value="aa-tRNA-synth_II/BPL/LPL"/>
</dbReference>
<dbReference type="STRING" id="74557.A0A1W0A8I2"/>
<dbReference type="SUPFAM" id="SSF55681">
    <property type="entry name" value="Class II aaRS and biotin synthetases"/>
    <property type="match status" value="1"/>
</dbReference>
<dbReference type="PROSITE" id="PS50011">
    <property type="entry name" value="PROTEIN_KINASE_DOM"/>
    <property type="match status" value="1"/>
</dbReference>
<evidence type="ECO:0000256" key="8">
    <source>
        <dbReference type="ARBA" id="ARBA00037982"/>
    </source>
</evidence>
<evidence type="ECO:0000313" key="19">
    <source>
        <dbReference type="Proteomes" id="UP000243217"/>
    </source>
</evidence>
<evidence type="ECO:0000256" key="10">
    <source>
        <dbReference type="ARBA" id="ARBA00048679"/>
    </source>
</evidence>
<evidence type="ECO:0000313" key="18">
    <source>
        <dbReference type="EMBL" id="OQS06481.1"/>
    </source>
</evidence>
<feature type="compositionally biased region" description="Acidic residues" evidence="15">
    <location>
        <begin position="342"/>
        <end position="366"/>
    </location>
</feature>
<evidence type="ECO:0000256" key="2">
    <source>
        <dbReference type="ARBA" id="ARBA00022527"/>
    </source>
</evidence>
<evidence type="ECO:0000256" key="11">
    <source>
        <dbReference type="PIRSR" id="PIRSR000660-1"/>
    </source>
</evidence>
<dbReference type="CDD" id="cd23823">
    <property type="entry name" value="RWD_GCN2"/>
    <property type="match status" value="1"/>
</dbReference>
<dbReference type="InterPro" id="IPR016135">
    <property type="entry name" value="UBQ-conjugating_enzyme/RWD"/>
</dbReference>
<organism evidence="18 19">
    <name type="scientific">Thraustotheca clavata</name>
    <dbReference type="NCBI Taxonomy" id="74557"/>
    <lineage>
        <taxon>Eukaryota</taxon>
        <taxon>Sar</taxon>
        <taxon>Stramenopiles</taxon>
        <taxon>Oomycota</taxon>
        <taxon>Saprolegniomycetes</taxon>
        <taxon>Saprolegniales</taxon>
        <taxon>Achlyaceae</taxon>
        <taxon>Thraustotheca</taxon>
    </lineage>
</organism>